<reference evidence="3" key="1">
    <citation type="submission" date="2021-12" db="EMBL/GenBank/DDBJ databases">
        <title>Alicyclobacillaceae gen. nov., sp. nov., isolated from chalcocite enrichment system.</title>
        <authorList>
            <person name="Jiang Z."/>
        </authorList>
    </citation>
    <scope>NUCLEOTIDE SEQUENCE</scope>
    <source>
        <strain evidence="3">MYW30-H2</strain>
    </source>
</reference>
<feature type="domain" description="HTH cro/C1-type" evidence="2">
    <location>
        <begin position="10"/>
        <end position="65"/>
    </location>
</feature>
<dbReference type="InterPro" id="IPR001387">
    <property type="entry name" value="Cro/C1-type_HTH"/>
</dbReference>
<dbReference type="RefSeq" id="WP_347437532.1">
    <property type="nucleotide sequence ID" value="NZ_CP089291.1"/>
</dbReference>
<keyword evidence="4" id="KW-1185">Reference proteome</keyword>
<dbReference type="PANTHER" id="PTHR46797:SF1">
    <property type="entry name" value="METHYLPHOSPHONATE SYNTHASE"/>
    <property type="match status" value="1"/>
</dbReference>
<organism evidence="3 4">
    <name type="scientific">Fodinisporobacter ferrooxydans</name>
    <dbReference type="NCBI Taxonomy" id="2901836"/>
    <lineage>
        <taxon>Bacteria</taxon>
        <taxon>Bacillati</taxon>
        <taxon>Bacillota</taxon>
        <taxon>Bacilli</taxon>
        <taxon>Bacillales</taxon>
        <taxon>Alicyclobacillaceae</taxon>
        <taxon>Fodinisporobacter</taxon>
    </lineage>
</organism>
<name>A0ABY4CJY8_9BACL</name>
<dbReference type="CDD" id="cd00093">
    <property type="entry name" value="HTH_XRE"/>
    <property type="match status" value="1"/>
</dbReference>
<dbReference type="InterPro" id="IPR050807">
    <property type="entry name" value="TransReg_Diox_bact_type"/>
</dbReference>
<dbReference type="Pfam" id="PF01381">
    <property type="entry name" value="HTH_3"/>
    <property type="match status" value="1"/>
</dbReference>
<accession>A0ABY4CJY8</accession>
<dbReference type="SMART" id="SM00530">
    <property type="entry name" value="HTH_XRE"/>
    <property type="match status" value="1"/>
</dbReference>
<evidence type="ECO:0000259" key="2">
    <source>
        <dbReference type="SMART" id="SM00530"/>
    </source>
</evidence>
<dbReference type="EMBL" id="CP089291">
    <property type="protein sequence ID" value="UOF90836.1"/>
    <property type="molecule type" value="Genomic_DNA"/>
</dbReference>
<dbReference type="SUPFAM" id="SSF47413">
    <property type="entry name" value="lambda repressor-like DNA-binding domains"/>
    <property type="match status" value="1"/>
</dbReference>
<evidence type="ECO:0000313" key="4">
    <source>
        <dbReference type="Proteomes" id="UP000830167"/>
    </source>
</evidence>
<dbReference type="Proteomes" id="UP000830167">
    <property type="component" value="Chromosome"/>
</dbReference>
<dbReference type="InterPro" id="IPR010982">
    <property type="entry name" value="Lambda_DNA-bd_dom_sf"/>
</dbReference>
<dbReference type="Gene3D" id="1.10.260.40">
    <property type="entry name" value="lambda repressor-like DNA-binding domains"/>
    <property type="match status" value="1"/>
</dbReference>
<evidence type="ECO:0000313" key="3">
    <source>
        <dbReference type="EMBL" id="UOF90836.1"/>
    </source>
</evidence>
<gene>
    <name evidence="3" type="ORF">LSG31_00695</name>
</gene>
<keyword evidence="1" id="KW-0238">DNA-binding</keyword>
<protein>
    <submittedName>
        <fullName evidence="3">Helix-turn-helix domain-containing protein</fullName>
    </submittedName>
</protein>
<evidence type="ECO:0000256" key="1">
    <source>
        <dbReference type="ARBA" id="ARBA00023125"/>
    </source>
</evidence>
<dbReference type="PANTHER" id="PTHR46797">
    <property type="entry name" value="HTH-TYPE TRANSCRIPTIONAL REGULATOR"/>
    <property type="match status" value="1"/>
</dbReference>
<sequence length="106" mass="12072">MKVTEFVGNRIKELRKRFDINAKELALSIGVSQSFLSAIENGVKKCSLETIDKICSTLNITLSEFFADDTQELPPDIHNLLRTIQTLTPTQRELLDKFLREMKGSE</sequence>
<proteinExistence type="predicted"/>